<name>A0ABD2QIN4_9PLAT</name>
<keyword evidence="3" id="KW-0677">Repeat</keyword>
<organism evidence="9 10">
    <name type="scientific">Cichlidogyrus casuarinus</name>
    <dbReference type="NCBI Taxonomy" id="1844966"/>
    <lineage>
        <taxon>Eukaryota</taxon>
        <taxon>Metazoa</taxon>
        <taxon>Spiralia</taxon>
        <taxon>Lophotrochozoa</taxon>
        <taxon>Platyhelminthes</taxon>
        <taxon>Monogenea</taxon>
        <taxon>Monopisthocotylea</taxon>
        <taxon>Dactylogyridea</taxon>
        <taxon>Ancyrocephalidae</taxon>
        <taxon>Cichlidogyrus</taxon>
    </lineage>
</organism>
<proteinExistence type="predicted"/>
<evidence type="ECO:0000256" key="7">
    <source>
        <dbReference type="SAM" id="MobiDB-lite"/>
    </source>
</evidence>
<feature type="compositionally biased region" description="Basic and acidic residues" evidence="7">
    <location>
        <begin position="19"/>
        <end position="35"/>
    </location>
</feature>
<keyword evidence="5 6" id="KW-0862">Zinc</keyword>
<evidence type="ECO:0000256" key="2">
    <source>
        <dbReference type="ARBA" id="ARBA00022723"/>
    </source>
</evidence>
<dbReference type="InterPro" id="IPR036855">
    <property type="entry name" value="Znf_CCCH_sf"/>
</dbReference>
<dbReference type="SUPFAM" id="SSF90229">
    <property type="entry name" value="CCCH zinc finger"/>
    <property type="match status" value="2"/>
</dbReference>
<accession>A0ABD2QIN4</accession>
<feature type="compositionally biased region" description="Basic residues" evidence="7">
    <location>
        <begin position="54"/>
        <end position="63"/>
    </location>
</feature>
<evidence type="ECO:0000259" key="8">
    <source>
        <dbReference type="PROSITE" id="PS50103"/>
    </source>
</evidence>
<dbReference type="GO" id="GO:0045892">
    <property type="term" value="P:negative regulation of DNA-templated transcription"/>
    <property type="evidence" value="ECO:0007669"/>
    <property type="project" value="UniProtKB-ARBA"/>
</dbReference>
<feature type="region of interest" description="Disordered" evidence="7">
    <location>
        <begin position="1"/>
        <end position="71"/>
    </location>
</feature>
<feature type="region of interest" description="Disordered" evidence="7">
    <location>
        <begin position="358"/>
        <end position="424"/>
    </location>
</feature>
<feature type="domain" description="C3H1-type" evidence="8">
    <location>
        <begin position="81"/>
        <end position="108"/>
    </location>
</feature>
<feature type="zinc finger region" description="C3H1-type" evidence="6">
    <location>
        <begin position="109"/>
        <end position="132"/>
    </location>
</feature>
<feature type="compositionally biased region" description="Basic and acidic residues" evidence="7">
    <location>
        <begin position="408"/>
        <end position="420"/>
    </location>
</feature>
<protein>
    <submittedName>
        <fullName evidence="9">Zinc finger CCCH domain-containing protein 6</fullName>
    </submittedName>
</protein>
<dbReference type="InterPro" id="IPR054361">
    <property type="entry name" value="Znf-CCCH_ZC3H4/6/8"/>
</dbReference>
<dbReference type="GO" id="GO:0008270">
    <property type="term" value="F:zinc ion binding"/>
    <property type="evidence" value="ECO:0007669"/>
    <property type="project" value="UniProtKB-KW"/>
</dbReference>
<dbReference type="SMART" id="SM00356">
    <property type="entry name" value="ZnF_C3H1"/>
    <property type="match status" value="2"/>
</dbReference>
<dbReference type="InterPro" id="IPR045124">
    <property type="entry name" value="Su(sable)-like"/>
</dbReference>
<dbReference type="Pfam" id="PF14608">
    <property type="entry name" value="zf-CCCH_2"/>
    <property type="match status" value="1"/>
</dbReference>
<evidence type="ECO:0000313" key="10">
    <source>
        <dbReference type="Proteomes" id="UP001626550"/>
    </source>
</evidence>
<keyword evidence="2 6" id="KW-0479">Metal-binding</keyword>
<feature type="zinc finger region" description="C3H1-type" evidence="6">
    <location>
        <begin position="81"/>
        <end position="108"/>
    </location>
</feature>
<dbReference type="EMBL" id="JBJKFK010000266">
    <property type="protein sequence ID" value="KAL3318261.1"/>
    <property type="molecule type" value="Genomic_DNA"/>
</dbReference>
<dbReference type="Proteomes" id="UP001626550">
    <property type="component" value="Unassembled WGS sequence"/>
</dbReference>
<comment type="caution">
    <text evidence="9">The sequence shown here is derived from an EMBL/GenBank/DDBJ whole genome shotgun (WGS) entry which is preliminary data.</text>
</comment>
<gene>
    <name evidence="9" type="primary">ZC3H6</name>
    <name evidence="9" type="ORF">Ciccas_003081</name>
</gene>
<feature type="compositionally biased region" description="Basic residues" evidence="7">
    <location>
        <begin position="36"/>
        <end position="45"/>
    </location>
</feature>
<keyword evidence="10" id="KW-1185">Reference proteome</keyword>
<evidence type="ECO:0000313" key="9">
    <source>
        <dbReference type="EMBL" id="KAL3318261.1"/>
    </source>
</evidence>
<evidence type="ECO:0000256" key="4">
    <source>
        <dbReference type="ARBA" id="ARBA00022771"/>
    </source>
</evidence>
<dbReference type="AlphaFoldDB" id="A0ABD2QIN4"/>
<evidence type="ECO:0000256" key="3">
    <source>
        <dbReference type="ARBA" id="ARBA00022737"/>
    </source>
</evidence>
<evidence type="ECO:0000256" key="1">
    <source>
        <dbReference type="ARBA" id="ARBA00022553"/>
    </source>
</evidence>
<feature type="compositionally biased region" description="Acidic residues" evidence="7">
    <location>
        <begin position="1"/>
        <end position="18"/>
    </location>
</feature>
<sequence>MEHEEGEVDDFSDFDDDPEPAKKIDTKSESKETSKLSKRKGKRRHADRDGRSSSKGRKFKSKKNAQSDQDDCSFDHDFVPDKKPDVCRYFLTSSCTKGKNCVYHHETFPCKYFHTGKLCKSGDSCRFSHAPLTLEFDQMLKNYLALEQFDLFAYTLISVTFGALHTAYSQVVIHMYHPDSRMNMPAFGRPMMAPVSPHRMRMALPPHGPLQRHPIPYPRTLGPPHGFSRPPPPADVDYRLGHQPSGQLPPPFYGMDGPPMRPPYYPPRHYPPRVPFESYENQIDKMAALISRPSKPEDPRQMNDPRLAASKAKEKFIVPSGPLYGGLPKNPMSWRLDELDLGHKLTYCQMDLPREGANLDEDIPSDPRLKTRPSIFTGGDIPPLPSLKSPEESAEPETPIVESLTSQRVDEEAPRSELKRPMKLKLNEMASTAEEASKSASAIGDRSYLADPRFKRKKIVFQPAT</sequence>
<dbReference type="Pfam" id="PF22623">
    <property type="entry name" value="zf-CCCH_9"/>
    <property type="match status" value="1"/>
</dbReference>
<dbReference type="InterPro" id="IPR000571">
    <property type="entry name" value="Znf_CCCH"/>
</dbReference>
<dbReference type="Gene3D" id="4.10.1000.10">
    <property type="entry name" value="Zinc finger, CCCH-type"/>
    <property type="match status" value="1"/>
</dbReference>
<evidence type="ECO:0000256" key="6">
    <source>
        <dbReference type="PROSITE-ProRule" id="PRU00723"/>
    </source>
</evidence>
<reference evidence="9 10" key="1">
    <citation type="submission" date="2024-11" db="EMBL/GenBank/DDBJ databases">
        <title>Adaptive evolution of stress response genes in parasites aligns with host niche diversity.</title>
        <authorList>
            <person name="Hahn C."/>
            <person name="Resl P."/>
        </authorList>
    </citation>
    <scope>NUCLEOTIDE SEQUENCE [LARGE SCALE GENOMIC DNA]</scope>
    <source>
        <strain evidence="9">EGGRZ-B1_66</strain>
        <tissue evidence="9">Body</tissue>
    </source>
</reference>
<keyword evidence="1" id="KW-0597">Phosphoprotein</keyword>
<feature type="domain" description="C3H1-type" evidence="8">
    <location>
        <begin position="109"/>
        <end position="132"/>
    </location>
</feature>
<dbReference type="PANTHER" id="PTHR13119">
    <property type="entry name" value="ZINC FINGER CCCH DOMAIN-CONTAINING PROTEI"/>
    <property type="match status" value="1"/>
</dbReference>
<dbReference type="PANTHER" id="PTHR13119:SF12">
    <property type="entry name" value="PROTEIN SUPPRESSOR OF SABLE"/>
    <property type="match status" value="1"/>
</dbReference>
<dbReference type="PROSITE" id="PS50103">
    <property type="entry name" value="ZF_C3H1"/>
    <property type="match status" value="2"/>
</dbReference>
<keyword evidence="4 6" id="KW-0863">Zinc-finger</keyword>
<evidence type="ECO:0000256" key="5">
    <source>
        <dbReference type="ARBA" id="ARBA00022833"/>
    </source>
</evidence>